<dbReference type="Proteomes" id="UP000319004">
    <property type="component" value="Chromosome"/>
</dbReference>
<dbReference type="KEGG" id="snep:Enr13x_17800"/>
<keyword evidence="2" id="KW-1185">Reference proteome</keyword>
<protein>
    <submittedName>
        <fullName evidence="1">Uncharacterized protein</fullName>
    </submittedName>
</protein>
<organism evidence="1 2">
    <name type="scientific">Stieleria neptunia</name>
    <dbReference type="NCBI Taxonomy" id="2527979"/>
    <lineage>
        <taxon>Bacteria</taxon>
        <taxon>Pseudomonadati</taxon>
        <taxon>Planctomycetota</taxon>
        <taxon>Planctomycetia</taxon>
        <taxon>Pirellulales</taxon>
        <taxon>Pirellulaceae</taxon>
        <taxon>Stieleria</taxon>
    </lineage>
</organism>
<dbReference type="AlphaFoldDB" id="A0A518HME0"/>
<sequence length="167" mass="17547">MPGRLRVAAHSLNGLPACALPLKPPKAQGKTLHCVPVRGRGAGSESWSGGGAALTSGYSLKSPGDVNCISDGFDRSGRRQDFCSANPLWRLLAAQTPSLPAGERRNGLPKAAAKESTSIGIRSTLGLRRLRRGACPLGDSPFLRIRGLIAICSAPVVCRFRIVAVHD</sequence>
<name>A0A518HME0_9BACT</name>
<reference evidence="1 2" key="1">
    <citation type="submission" date="2019-03" db="EMBL/GenBank/DDBJ databases">
        <title>Deep-cultivation of Planctomycetes and their phenomic and genomic characterization uncovers novel biology.</title>
        <authorList>
            <person name="Wiegand S."/>
            <person name="Jogler M."/>
            <person name="Boedeker C."/>
            <person name="Pinto D."/>
            <person name="Vollmers J."/>
            <person name="Rivas-Marin E."/>
            <person name="Kohn T."/>
            <person name="Peeters S.H."/>
            <person name="Heuer A."/>
            <person name="Rast P."/>
            <person name="Oberbeckmann S."/>
            <person name="Bunk B."/>
            <person name="Jeske O."/>
            <person name="Meyerdierks A."/>
            <person name="Storesund J.E."/>
            <person name="Kallscheuer N."/>
            <person name="Luecker S."/>
            <person name="Lage O.M."/>
            <person name="Pohl T."/>
            <person name="Merkel B.J."/>
            <person name="Hornburger P."/>
            <person name="Mueller R.-W."/>
            <person name="Bruemmer F."/>
            <person name="Labrenz M."/>
            <person name="Spormann A.M."/>
            <person name="Op den Camp H."/>
            <person name="Overmann J."/>
            <person name="Amann R."/>
            <person name="Jetten M.S.M."/>
            <person name="Mascher T."/>
            <person name="Medema M.H."/>
            <person name="Devos D.P."/>
            <person name="Kaster A.-K."/>
            <person name="Ovreas L."/>
            <person name="Rohde M."/>
            <person name="Galperin M.Y."/>
            <person name="Jogler C."/>
        </authorList>
    </citation>
    <scope>NUCLEOTIDE SEQUENCE [LARGE SCALE GENOMIC DNA]</scope>
    <source>
        <strain evidence="1 2">Enr13</strain>
    </source>
</reference>
<accession>A0A518HME0</accession>
<evidence type="ECO:0000313" key="1">
    <source>
        <dbReference type="EMBL" id="QDV41937.1"/>
    </source>
</evidence>
<evidence type="ECO:0000313" key="2">
    <source>
        <dbReference type="Proteomes" id="UP000319004"/>
    </source>
</evidence>
<dbReference type="EMBL" id="CP037423">
    <property type="protein sequence ID" value="QDV41937.1"/>
    <property type="molecule type" value="Genomic_DNA"/>
</dbReference>
<proteinExistence type="predicted"/>
<gene>
    <name evidence="1" type="ORF">Enr13x_17800</name>
</gene>